<dbReference type="Pfam" id="PF00501">
    <property type="entry name" value="AMP-binding"/>
    <property type="match status" value="1"/>
</dbReference>
<name>A0AB39NBV6_9ACTN</name>
<organism evidence="3">
    <name type="scientific">Streptomyces sp. R11</name>
    <dbReference type="NCBI Taxonomy" id="3238625"/>
    <lineage>
        <taxon>Bacteria</taxon>
        <taxon>Bacillati</taxon>
        <taxon>Actinomycetota</taxon>
        <taxon>Actinomycetes</taxon>
        <taxon>Kitasatosporales</taxon>
        <taxon>Streptomycetaceae</taxon>
        <taxon>Streptomyces</taxon>
    </lineage>
</organism>
<feature type="domain" description="AMP-dependent synthetase/ligase" evidence="2">
    <location>
        <begin position="30"/>
        <end position="416"/>
    </location>
</feature>
<protein>
    <submittedName>
        <fullName evidence="3">AMP-binding protein</fullName>
    </submittedName>
</protein>
<dbReference type="PANTHER" id="PTHR22754">
    <property type="entry name" value="DISCO-INTERACTING PROTEIN 2 DIP2 -RELATED"/>
    <property type="match status" value="1"/>
</dbReference>
<evidence type="ECO:0000256" key="1">
    <source>
        <dbReference type="ARBA" id="ARBA00006432"/>
    </source>
</evidence>
<sequence>MGKMVPRLGLLDWMKSPSAERGLRFLGEDGTWQTLSFTDLAARAGGTADHLRRNYGLRRNDVVILLHHTGPEFVASFFGTLAAGGTPSPLAPPAAFSDTAQWVEHAAHAIGAARARYVITDPQFAALARQATARSGGQCEVMEPSGICIDPAALEAAAPADLAILQFTSGSRGAVRGVRVSWENIETNLEMIKRWIVVDSIGATWLPMYHDMGLVGCMILPVVYQMNNGLMRPDQFIQDPKGWLAEYGRHGAEVMAMPNFGFDYVVRRITPESLHGMDFSQLKVIVTGAERVRQSSLNAFYRLLGPHGLRWEALQPAYGLAEATLAATGVPFGESPRAVAVPAGSERMGFPLEIRAVAKSLQEVLPEVAPGSSWHVSCGRPLTGNSLTIIDDHGASLPEAHVGEIVLRGPTVARGYSGDQSHTSTRFEGGSLYTGDAGFLHDGELYVLGRIGDMLQVRGRNIYVEEVESMLSQHGLLNTPRSMVVAGFHSDLPTVLVLSQSRIDADKAEQAAHSVSKIVGTGVHVCVRRVPPNSIKVTSSGKPRRRVTWQLVTTREVDSEPIACITPGTPCLKEK</sequence>
<dbReference type="AlphaFoldDB" id="A0AB39NBV6"/>
<dbReference type="GO" id="GO:0005886">
    <property type="term" value="C:plasma membrane"/>
    <property type="evidence" value="ECO:0007669"/>
    <property type="project" value="TreeGrafter"/>
</dbReference>
<dbReference type="Gene3D" id="3.40.50.12780">
    <property type="entry name" value="N-terminal domain of ligase-like"/>
    <property type="match status" value="1"/>
</dbReference>
<dbReference type="RefSeq" id="WP_369275867.1">
    <property type="nucleotide sequence ID" value="NZ_CP163432.1"/>
</dbReference>
<proteinExistence type="inferred from homology"/>
<dbReference type="Gene3D" id="3.30.300.30">
    <property type="match status" value="1"/>
</dbReference>
<evidence type="ECO:0000313" key="3">
    <source>
        <dbReference type="EMBL" id="XDQ15943.1"/>
    </source>
</evidence>
<accession>A0AB39NBV6</accession>
<dbReference type="SUPFAM" id="SSF56801">
    <property type="entry name" value="Acetyl-CoA synthetase-like"/>
    <property type="match status" value="1"/>
</dbReference>
<evidence type="ECO:0000259" key="2">
    <source>
        <dbReference type="Pfam" id="PF00501"/>
    </source>
</evidence>
<dbReference type="EMBL" id="CP163432">
    <property type="protein sequence ID" value="XDQ15943.1"/>
    <property type="molecule type" value="Genomic_DNA"/>
</dbReference>
<comment type="similarity">
    <text evidence="1">Belongs to the ATP-dependent AMP-binding enzyme family.</text>
</comment>
<dbReference type="PANTHER" id="PTHR22754:SF32">
    <property type="entry name" value="DISCO-INTERACTING PROTEIN 2"/>
    <property type="match status" value="1"/>
</dbReference>
<dbReference type="GO" id="GO:0006633">
    <property type="term" value="P:fatty acid biosynthetic process"/>
    <property type="evidence" value="ECO:0007669"/>
    <property type="project" value="TreeGrafter"/>
</dbReference>
<reference evidence="3" key="1">
    <citation type="submission" date="2024-07" db="EMBL/GenBank/DDBJ databases">
        <authorList>
            <person name="Yu S.T."/>
        </authorList>
    </citation>
    <scope>NUCLEOTIDE SEQUENCE</scope>
    <source>
        <strain evidence="3">R11</strain>
    </source>
</reference>
<dbReference type="InterPro" id="IPR045851">
    <property type="entry name" value="AMP-bd_C_sf"/>
</dbReference>
<dbReference type="GO" id="GO:0070566">
    <property type="term" value="F:adenylyltransferase activity"/>
    <property type="evidence" value="ECO:0007669"/>
    <property type="project" value="TreeGrafter"/>
</dbReference>
<dbReference type="InterPro" id="IPR000873">
    <property type="entry name" value="AMP-dep_synth/lig_dom"/>
</dbReference>
<dbReference type="InterPro" id="IPR042099">
    <property type="entry name" value="ANL_N_sf"/>
</dbReference>
<gene>
    <name evidence="3" type="ORF">AB5J55_43385</name>
</gene>